<dbReference type="AlphaFoldDB" id="A0A1Z2XUG6"/>
<dbReference type="Gene3D" id="3.20.80.10">
    <property type="entry name" value="Regulatory factor, effector binding domain"/>
    <property type="match status" value="1"/>
</dbReference>
<dbReference type="EMBL" id="CP021422">
    <property type="protein sequence ID" value="ASB42098.1"/>
    <property type="molecule type" value="Genomic_DNA"/>
</dbReference>
<sequence length="159" mass="18262">MEIVDVKRENCPAARLIGKSYAQGPDWGQWWSNGWFGKLEALRSLEFNGDAYIGAVHIVDGAPEYWIGRLFPAGTRAPEGFGYVDIEPQEYAVCYLRDREGSDGFYTMDTHNMCLNELSLRGYKRREDSWCLERYNCPRFTTPDENGDIILDYAIAIEK</sequence>
<dbReference type="RefSeq" id="WP_066538638.1">
    <property type="nucleotide sequence ID" value="NZ_CP021422.1"/>
</dbReference>
<dbReference type="Proteomes" id="UP000596035">
    <property type="component" value="Chromosome"/>
</dbReference>
<protein>
    <recommendedName>
        <fullName evidence="5">AraC family transcriptional regulator</fullName>
    </recommendedName>
</protein>
<evidence type="ECO:0000313" key="4">
    <source>
        <dbReference type="Proteomes" id="UP000596035"/>
    </source>
</evidence>
<name>A0A1Z2XUG6_9FIRM</name>
<accession>A0A1Z2XUG6</accession>
<organism evidence="2 4">
    <name type="scientific">Acutalibacter muris</name>
    <dbReference type="NCBI Taxonomy" id="1796620"/>
    <lineage>
        <taxon>Bacteria</taxon>
        <taxon>Bacillati</taxon>
        <taxon>Bacillota</taxon>
        <taxon>Clostridia</taxon>
        <taxon>Eubacteriales</taxon>
        <taxon>Acutalibacteraceae</taxon>
        <taxon>Acutalibacter</taxon>
    </lineage>
</organism>
<proteinExistence type="predicted"/>
<dbReference type="EMBL" id="CP065321">
    <property type="protein sequence ID" value="QQR31368.1"/>
    <property type="molecule type" value="Genomic_DNA"/>
</dbReference>
<reference evidence="2 4" key="3">
    <citation type="submission" date="2020-11" db="EMBL/GenBank/DDBJ databases">
        <title>Closed and high quality bacterial genomes of the OMM12 community.</title>
        <authorList>
            <person name="Marbouty M."/>
            <person name="Lamy-Besnier Q."/>
            <person name="Debarbieux L."/>
            <person name="Koszul R."/>
        </authorList>
    </citation>
    <scope>NUCLEOTIDE SEQUENCE [LARGE SCALE GENOMIC DNA]</scope>
    <source>
        <strain evidence="2 4">KB18</strain>
    </source>
</reference>
<evidence type="ECO:0000313" key="3">
    <source>
        <dbReference type="Proteomes" id="UP000196710"/>
    </source>
</evidence>
<gene>
    <name evidence="1" type="ORF">ADH66_16380</name>
    <name evidence="2" type="ORF">I5Q82_06770</name>
</gene>
<evidence type="ECO:0000313" key="1">
    <source>
        <dbReference type="EMBL" id="ASB42098.1"/>
    </source>
</evidence>
<evidence type="ECO:0008006" key="5">
    <source>
        <dbReference type="Google" id="ProtNLM"/>
    </source>
</evidence>
<reference evidence="1" key="1">
    <citation type="journal article" date="2017" name="Genome Announc.">
        <title>High-Quality Whole-Genome Sequences of the Oligo-Mouse-Microbiota Bacterial Community.</title>
        <authorList>
            <person name="Garzetti D."/>
            <person name="Brugiroux S."/>
            <person name="Bunk B."/>
            <person name="Pukall R."/>
            <person name="McCoy K.D."/>
            <person name="Macpherson A.J."/>
            <person name="Stecher B."/>
        </authorList>
    </citation>
    <scope>NUCLEOTIDE SEQUENCE</scope>
    <source>
        <strain evidence="1">KB18</strain>
    </source>
</reference>
<dbReference type="Proteomes" id="UP000196710">
    <property type="component" value="Chromosome"/>
</dbReference>
<reference evidence="3" key="2">
    <citation type="submission" date="2017-05" db="EMBL/GenBank/DDBJ databases">
        <title>Improved OligoMM genomes.</title>
        <authorList>
            <person name="Garzetti D."/>
        </authorList>
    </citation>
    <scope>NUCLEOTIDE SEQUENCE [LARGE SCALE GENOMIC DNA]</scope>
    <source>
        <strain evidence="3">KB18</strain>
    </source>
</reference>
<dbReference type="InterPro" id="IPR011256">
    <property type="entry name" value="Reg_factor_effector_dom_sf"/>
</dbReference>
<dbReference type="KEGG" id="amur:ADH66_16380"/>
<keyword evidence="3" id="KW-1185">Reference proteome</keyword>
<evidence type="ECO:0000313" key="2">
    <source>
        <dbReference type="EMBL" id="QQR31368.1"/>
    </source>
</evidence>